<dbReference type="Proteomes" id="UP000215914">
    <property type="component" value="Unassembled WGS sequence"/>
</dbReference>
<evidence type="ECO:0000313" key="2">
    <source>
        <dbReference type="Proteomes" id="UP000215914"/>
    </source>
</evidence>
<proteinExistence type="predicted"/>
<organism evidence="1 2">
    <name type="scientific">Helianthus annuus</name>
    <name type="common">Common sunflower</name>
    <dbReference type="NCBI Taxonomy" id="4232"/>
    <lineage>
        <taxon>Eukaryota</taxon>
        <taxon>Viridiplantae</taxon>
        <taxon>Streptophyta</taxon>
        <taxon>Embryophyta</taxon>
        <taxon>Tracheophyta</taxon>
        <taxon>Spermatophyta</taxon>
        <taxon>Magnoliopsida</taxon>
        <taxon>eudicotyledons</taxon>
        <taxon>Gunneridae</taxon>
        <taxon>Pentapetalae</taxon>
        <taxon>asterids</taxon>
        <taxon>campanulids</taxon>
        <taxon>Asterales</taxon>
        <taxon>Asteraceae</taxon>
        <taxon>Asteroideae</taxon>
        <taxon>Heliantheae alliance</taxon>
        <taxon>Heliantheae</taxon>
        <taxon>Helianthus</taxon>
    </lineage>
</organism>
<dbReference type="Gramene" id="mRNA:HanXRQr2_Chr12g0533941">
    <property type="protein sequence ID" value="mRNA:HanXRQr2_Chr12g0533941"/>
    <property type="gene ID" value="HanXRQr2_Chr12g0533941"/>
</dbReference>
<protein>
    <submittedName>
        <fullName evidence="1">Uncharacterized protein</fullName>
    </submittedName>
</protein>
<comment type="caution">
    <text evidence="1">The sequence shown here is derived from an EMBL/GenBank/DDBJ whole genome shotgun (WGS) entry which is preliminary data.</text>
</comment>
<sequence length="106" mass="12332">MNRGYENVIGDLHYFTTLRFDATGTIHCFGPYYVLFPVWVILTRKTTPRVVGKKRMTPEIQPENPPEITTEPCSFFVSDNHLRSFSWNSSIFTRALFRGILTRNQS</sequence>
<dbReference type="AlphaFoldDB" id="A0A9K3MVE5"/>
<reference evidence="1" key="2">
    <citation type="submission" date="2020-06" db="EMBL/GenBank/DDBJ databases">
        <title>Helianthus annuus Genome sequencing and assembly Release 2.</title>
        <authorList>
            <person name="Gouzy J."/>
            <person name="Langlade N."/>
            <person name="Munos S."/>
        </authorList>
    </citation>
    <scope>NUCLEOTIDE SEQUENCE</scope>
    <source>
        <tissue evidence="1">Leaves</tissue>
    </source>
</reference>
<gene>
    <name evidence="1" type="ORF">HanXRQr2_Chr12g0533941</name>
</gene>
<reference evidence="1" key="1">
    <citation type="journal article" date="2017" name="Nature">
        <title>The sunflower genome provides insights into oil metabolism, flowering and Asterid evolution.</title>
        <authorList>
            <person name="Badouin H."/>
            <person name="Gouzy J."/>
            <person name="Grassa C.J."/>
            <person name="Murat F."/>
            <person name="Staton S.E."/>
            <person name="Cottret L."/>
            <person name="Lelandais-Briere C."/>
            <person name="Owens G.L."/>
            <person name="Carrere S."/>
            <person name="Mayjonade B."/>
            <person name="Legrand L."/>
            <person name="Gill N."/>
            <person name="Kane N.C."/>
            <person name="Bowers J.E."/>
            <person name="Hubner S."/>
            <person name="Bellec A."/>
            <person name="Berard A."/>
            <person name="Berges H."/>
            <person name="Blanchet N."/>
            <person name="Boniface M.C."/>
            <person name="Brunel D."/>
            <person name="Catrice O."/>
            <person name="Chaidir N."/>
            <person name="Claudel C."/>
            <person name="Donnadieu C."/>
            <person name="Faraut T."/>
            <person name="Fievet G."/>
            <person name="Helmstetter N."/>
            <person name="King M."/>
            <person name="Knapp S.J."/>
            <person name="Lai Z."/>
            <person name="Le Paslier M.C."/>
            <person name="Lippi Y."/>
            <person name="Lorenzon L."/>
            <person name="Mandel J.R."/>
            <person name="Marage G."/>
            <person name="Marchand G."/>
            <person name="Marquand E."/>
            <person name="Bret-Mestries E."/>
            <person name="Morien E."/>
            <person name="Nambeesan S."/>
            <person name="Nguyen T."/>
            <person name="Pegot-Espagnet P."/>
            <person name="Pouilly N."/>
            <person name="Raftis F."/>
            <person name="Sallet E."/>
            <person name="Schiex T."/>
            <person name="Thomas J."/>
            <person name="Vandecasteele C."/>
            <person name="Vares D."/>
            <person name="Vear F."/>
            <person name="Vautrin S."/>
            <person name="Crespi M."/>
            <person name="Mangin B."/>
            <person name="Burke J.M."/>
            <person name="Salse J."/>
            <person name="Munos S."/>
            <person name="Vincourt P."/>
            <person name="Rieseberg L.H."/>
            <person name="Langlade N.B."/>
        </authorList>
    </citation>
    <scope>NUCLEOTIDE SEQUENCE</scope>
    <source>
        <tissue evidence="1">Leaves</tissue>
    </source>
</reference>
<accession>A0A9K3MVE5</accession>
<name>A0A9K3MVE5_HELAN</name>
<dbReference type="EMBL" id="MNCJ02000327">
    <property type="protein sequence ID" value="KAF5777291.1"/>
    <property type="molecule type" value="Genomic_DNA"/>
</dbReference>
<keyword evidence="2" id="KW-1185">Reference proteome</keyword>
<evidence type="ECO:0000313" key="1">
    <source>
        <dbReference type="EMBL" id="KAF5777291.1"/>
    </source>
</evidence>